<proteinExistence type="predicted"/>
<protein>
    <submittedName>
        <fullName evidence="1">Uncharacterized protein</fullName>
    </submittedName>
</protein>
<dbReference type="EMBL" id="VSSQ01003881">
    <property type="protein sequence ID" value="MPM22768.1"/>
    <property type="molecule type" value="Genomic_DNA"/>
</dbReference>
<name>A0A644Y4B8_9ZZZZ</name>
<gene>
    <name evidence="1" type="ORF">SDC9_69226</name>
</gene>
<sequence>MYRRYLIYEKDIKQLQKLVVRYKSYYLKFTTKTISISFYLQHYINNKYTVYTAKLINNTYFCIYYSQ</sequence>
<comment type="caution">
    <text evidence="1">The sequence shown here is derived from an EMBL/GenBank/DDBJ whole genome shotgun (WGS) entry which is preliminary data.</text>
</comment>
<dbReference type="AlphaFoldDB" id="A0A644Y4B8"/>
<organism evidence="1">
    <name type="scientific">bioreactor metagenome</name>
    <dbReference type="NCBI Taxonomy" id="1076179"/>
    <lineage>
        <taxon>unclassified sequences</taxon>
        <taxon>metagenomes</taxon>
        <taxon>ecological metagenomes</taxon>
    </lineage>
</organism>
<accession>A0A644Y4B8</accession>
<reference evidence="1" key="1">
    <citation type="submission" date="2019-08" db="EMBL/GenBank/DDBJ databases">
        <authorList>
            <person name="Kucharzyk K."/>
            <person name="Murdoch R.W."/>
            <person name="Higgins S."/>
            <person name="Loffler F."/>
        </authorList>
    </citation>
    <scope>NUCLEOTIDE SEQUENCE</scope>
</reference>
<evidence type="ECO:0000313" key="1">
    <source>
        <dbReference type="EMBL" id="MPM22768.1"/>
    </source>
</evidence>